<evidence type="ECO:0000313" key="3">
    <source>
        <dbReference type="Proteomes" id="UP001150904"/>
    </source>
</evidence>
<gene>
    <name evidence="2" type="ORF">N7498_002925</name>
</gene>
<reference evidence="2" key="1">
    <citation type="submission" date="2022-12" db="EMBL/GenBank/DDBJ databases">
        <authorList>
            <person name="Petersen C."/>
        </authorList>
    </citation>
    <scope>NUCLEOTIDE SEQUENCE</scope>
    <source>
        <strain evidence="2">IBT 15544</strain>
    </source>
</reference>
<dbReference type="OrthoDB" id="5405745at2759"/>
<keyword evidence="3" id="KW-1185">Reference proteome</keyword>
<comment type="caution">
    <text evidence="2">The sequence shown here is derived from an EMBL/GenBank/DDBJ whole genome shotgun (WGS) entry which is preliminary data.</text>
</comment>
<name>A0A9W9NCM8_9EURO</name>
<protein>
    <recommendedName>
        <fullName evidence="4">Stretch-activated cation channel Mid1</fullName>
    </recommendedName>
</protein>
<organism evidence="2 3">
    <name type="scientific">Penicillium cinerascens</name>
    <dbReference type="NCBI Taxonomy" id="70096"/>
    <lineage>
        <taxon>Eukaryota</taxon>
        <taxon>Fungi</taxon>
        <taxon>Dikarya</taxon>
        <taxon>Ascomycota</taxon>
        <taxon>Pezizomycotina</taxon>
        <taxon>Eurotiomycetes</taxon>
        <taxon>Eurotiomycetidae</taxon>
        <taxon>Eurotiales</taxon>
        <taxon>Aspergillaceae</taxon>
        <taxon>Penicillium</taxon>
    </lineage>
</organism>
<feature type="transmembrane region" description="Helical" evidence="1">
    <location>
        <begin position="604"/>
        <end position="623"/>
    </location>
</feature>
<keyword evidence="1" id="KW-1133">Transmembrane helix</keyword>
<dbReference type="InterPro" id="IPR024338">
    <property type="entry name" value="MID1/Yam8"/>
</dbReference>
<evidence type="ECO:0000313" key="2">
    <source>
        <dbReference type="EMBL" id="KAJ5216518.1"/>
    </source>
</evidence>
<dbReference type="PANTHER" id="PTHR39142:SF1">
    <property type="entry name" value="AEL197CP"/>
    <property type="match status" value="1"/>
</dbReference>
<keyword evidence="1" id="KW-0472">Membrane</keyword>
<dbReference type="EMBL" id="JAPQKR010000005">
    <property type="protein sequence ID" value="KAJ5216518.1"/>
    <property type="molecule type" value="Genomic_DNA"/>
</dbReference>
<proteinExistence type="predicted"/>
<dbReference type="PANTHER" id="PTHR39142">
    <property type="entry name" value="MID1P"/>
    <property type="match status" value="1"/>
</dbReference>
<dbReference type="Pfam" id="PF12929">
    <property type="entry name" value="Mid1"/>
    <property type="match status" value="1"/>
</dbReference>
<dbReference type="Proteomes" id="UP001150904">
    <property type="component" value="Unassembled WGS sequence"/>
</dbReference>
<sequence length="624" mass="67655">MRLLSTTLQCYLTATVITAFPLILASIPTAHAEGVLPHGLGAENVNVGGPVVSDGAGLPFALDSFNGLELRDSLDENGESNGLDLVRRYPKMGTSLANNNFQEKTIEAGDTQWWYITSEVVNGQKAAAGKGLPAFLNSRGLDDSKEIEHELRRRDSGNRSTTVYLSLTTCSKPISNNTADAGSFPQLEVYVSTSEKLQEPGPGKDDTLQTMITAAGGYASVEFGAVGDVFIGVSAPNSTAYSGSYKYQIAASIDAFFHEVDYDEPFLYFVDADNSAALLVTNNLTLSDPNSTNYQQWMNITPPYTMFAHNINGTALAGLEQSFCALDELSQVGRISNSVEVGMTSRGLGNKPKEQFYITGLNQSSTYDGILAMVGNSTLSGNGVVGGGGKVWQPMNFTTKADDNCAVLFNLSFCSEVAYAVPSNPKISIPELRDIYDNNARSYYTNFSYSLQQIQCNASQESMFSLTVGCSDCANAYKQWLCSVSIPRCADFSSNATYLMVRNAGQDFINGSSLPEDSPYRQSVITNVSRNALIDTKIQPGPYKEILPCLDVCHSLVQNCPTSLGFGCPRGQWLNASYGYRDPDGDITCSYLGAAYYLNIGARMGVWGSVYMLFGMWGVWWALW</sequence>
<dbReference type="RefSeq" id="XP_058312331.1">
    <property type="nucleotide sequence ID" value="XM_058449987.1"/>
</dbReference>
<dbReference type="GO" id="GO:0005262">
    <property type="term" value="F:calcium channel activity"/>
    <property type="evidence" value="ECO:0007669"/>
    <property type="project" value="InterPro"/>
</dbReference>
<reference evidence="2" key="2">
    <citation type="journal article" date="2023" name="IMA Fungus">
        <title>Comparative genomic study of the Penicillium genus elucidates a diverse pangenome and 15 lateral gene transfer events.</title>
        <authorList>
            <person name="Petersen C."/>
            <person name="Sorensen T."/>
            <person name="Nielsen M.R."/>
            <person name="Sondergaard T.E."/>
            <person name="Sorensen J.L."/>
            <person name="Fitzpatrick D.A."/>
            <person name="Frisvad J.C."/>
            <person name="Nielsen K.L."/>
        </authorList>
    </citation>
    <scope>NUCLEOTIDE SEQUENCE</scope>
    <source>
        <strain evidence="2">IBT 15544</strain>
    </source>
</reference>
<dbReference type="AlphaFoldDB" id="A0A9W9NCM8"/>
<evidence type="ECO:0008006" key="4">
    <source>
        <dbReference type="Google" id="ProtNLM"/>
    </source>
</evidence>
<dbReference type="GO" id="GO:0098703">
    <property type="term" value="P:calcium ion import across plasma membrane"/>
    <property type="evidence" value="ECO:0007669"/>
    <property type="project" value="InterPro"/>
</dbReference>
<evidence type="ECO:0000256" key="1">
    <source>
        <dbReference type="SAM" id="Phobius"/>
    </source>
</evidence>
<accession>A0A9W9NCM8</accession>
<dbReference type="GeneID" id="83177288"/>
<keyword evidence="1" id="KW-0812">Transmembrane</keyword>